<feature type="compositionally biased region" description="Polar residues" evidence="1">
    <location>
        <begin position="229"/>
        <end position="244"/>
    </location>
</feature>
<organism evidence="3 4">
    <name type="scientific">Mycolicibacterium helvum</name>
    <dbReference type="NCBI Taxonomy" id="1534349"/>
    <lineage>
        <taxon>Bacteria</taxon>
        <taxon>Bacillati</taxon>
        <taxon>Actinomycetota</taxon>
        <taxon>Actinomycetes</taxon>
        <taxon>Mycobacteriales</taxon>
        <taxon>Mycobacteriaceae</taxon>
        <taxon>Mycolicibacterium</taxon>
    </lineage>
</organism>
<keyword evidence="2" id="KW-0472">Membrane</keyword>
<gene>
    <name evidence="3" type="ORF">MHEL_13590</name>
</gene>
<reference evidence="3 4" key="1">
    <citation type="journal article" date="2019" name="Emerg. Microbes Infect.">
        <title>Comprehensive subspecies identification of 175 nontuberculous mycobacteria species based on 7547 genomic profiles.</title>
        <authorList>
            <person name="Matsumoto Y."/>
            <person name="Kinjo T."/>
            <person name="Motooka D."/>
            <person name="Nabeya D."/>
            <person name="Jung N."/>
            <person name="Uechi K."/>
            <person name="Horii T."/>
            <person name="Iida T."/>
            <person name="Fujita J."/>
            <person name="Nakamura S."/>
        </authorList>
    </citation>
    <scope>NUCLEOTIDE SEQUENCE [LARGE SCALE GENOMIC DNA]</scope>
    <source>
        <strain evidence="3 4">JCM 30396</strain>
    </source>
</reference>
<accession>A0A7I7T4T2</accession>
<feature type="transmembrane region" description="Helical" evidence="2">
    <location>
        <begin position="132"/>
        <end position="163"/>
    </location>
</feature>
<keyword evidence="4" id="KW-1185">Reference proteome</keyword>
<feature type="transmembrane region" description="Helical" evidence="2">
    <location>
        <begin position="100"/>
        <end position="120"/>
    </location>
</feature>
<evidence type="ECO:0000313" key="4">
    <source>
        <dbReference type="Proteomes" id="UP000467148"/>
    </source>
</evidence>
<proteinExistence type="predicted"/>
<dbReference type="KEGG" id="mhev:MHEL_13590"/>
<protein>
    <submittedName>
        <fullName evidence="3">Uncharacterized protein</fullName>
    </submittedName>
</protein>
<evidence type="ECO:0000256" key="2">
    <source>
        <dbReference type="SAM" id="Phobius"/>
    </source>
</evidence>
<feature type="compositionally biased region" description="Basic and acidic residues" evidence="1">
    <location>
        <begin position="197"/>
        <end position="208"/>
    </location>
</feature>
<evidence type="ECO:0000256" key="1">
    <source>
        <dbReference type="SAM" id="MobiDB-lite"/>
    </source>
</evidence>
<keyword evidence="2" id="KW-1133">Transmembrane helix</keyword>
<dbReference type="EMBL" id="AP022596">
    <property type="protein sequence ID" value="BBY63116.1"/>
    <property type="molecule type" value="Genomic_DNA"/>
</dbReference>
<feature type="region of interest" description="Disordered" evidence="1">
    <location>
        <begin position="184"/>
        <end position="254"/>
    </location>
</feature>
<dbReference type="AlphaFoldDB" id="A0A7I7T4T2"/>
<sequence length="254" mass="26004">MDRKVPQSAAEWVRCGRRCRRRGGGSGNGSAKCAARRQGCVFGGHSRRFSDINGRFSSEPAGSNSLAAAKTPTASAAPDSAEQVLQGIVIAGAGLLLAPIWYVGFPVTIPLSAVIPVLFWQLTDRQVIPEAVAFVAAFTALIYAVAPPALIVGGLLVMLSALLPKATTQPAAATKAKAKAVAAATQSGEAPASTAHSGRDVAGPRRQSDTVTRTRVQPAAAAVPKATHGSDQNPGTSKKSSTSKRAVGGSGRDR</sequence>
<evidence type="ECO:0000313" key="3">
    <source>
        <dbReference type="EMBL" id="BBY63116.1"/>
    </source>
</evidence>
<dbReference type="Proteomes" id="UP000467148">
    <property type="component" value="Chromosome"/>
</dbReference>
<keyword evidence="2" id="KW-0812">Transmembrane</keyword>
<name>A0A7I7T4T2_9MYCO</name>